<dbReference type="OrthoDB" id="296386at2759"/>
<protein>
    <recommendedName>
        <fullName evidence="11">DUF590-domain-containing protein</fullName>
    </recommendedName>
</protein>
<dbReference type="Pfam" id="PF04547">
    <property type="entry name" value="Anoctamin"/>
    <property type="match status" value="1"/>
</dbReference>
<evidence type="ECO:0000256" key="5">
    <source>
        <dbReference type="SAM" id="MobiDB-lite"/>
    </source>
</evidence>
<evidence type="ECO:0000313" key="9">
    <source>
        <dbReference type="EMBL" id="KJA14610.1"/>
    </source>
</evidence>
<keyword evidence="4 6" id="KW-0472">Membrane</keyword>
<dbReference type="GO" id="GO:0016020">
    <property type="term" value="C:membrane"/>
    <property type="evidence" value="ECO:0007669"/>
    <property type="project" value="UniProtKB-SubCell"/>
</dbReference>
<organism evidence="9 10">
    <name type="scientific">Hypholoma sublateritium (strain FD-334 SS-4)</name>
    <dbReference type="NCBI Taxonomy" id="945553"/>
    <lineage>
        <taxon>Eukaryota</taxon>
        <taxon>Fungi</taxon>
        <taxon>Dikarya</taxon>
        <taxon>Basidiomycota</taxon>
        <taxon>Agaricomycotina</taxon>
        <taxon>Agaricomycetes</taxon>
        <taxon>Agaricomycetidae</taxon>
        <taxon>Agaricales</taxon>
        <taxon>Agaricineae</taxon>
        <taxon>Strophariaceae</taxon>
        <taxon>Hypholoma</taxon>
    </lineage>
</organism>
<dbReference type="PANTHER" id="PTHR12308:SF73">
    <property type="entry name" value="ANOCTAMIN"/>
    <property type="match status" value="1"/>
</dbReference>
<feature type="region of interest" description="Disordered" evidence="5">
    <location>
        <begin position="477"/>
        <end position="505"/>
    </location>
</feature>
<dbReference type="InterPro" id="IPR049456">
    <property type="entry name" value="Anoctamin_N_fung"/>
</dbReference>
<feature type="transmembrane region" description="Helical" evidence="6">
    <location>
        <begin position="308"/>
        <end position="330"/>
    </location>
</feature>
<name>A0A0D2P1Y5_HYPSF</name>
<dbReference type="InterPro" id="IPR049452">
    <property type="entry name" value="Anoctamin_TM"/>
</dbReference>
<evidence type="ECO:0000256" key="1">
    <source>
        <dbReference type="ARBA" id="ARBA00004141"/>
    </source>
</evidence>
<dbReference type="Proteomes" id="UP000054270">
    <property type="component" value="Unassembled WGS sequence"/>
</dbReference>
<feature type="compositionally biased region" description="Polar residues" evidence="5">
    <location>
        <begin position="481"/>
        <end position="492"/>
    </location>
</feature>
<feature type="transmembrane region" description="Helical" evidence="6">
    <location>
        <begin position="264"/>
        <end position="288"/>
    </location>
</feature>
<dbReference type="PANTHER" id="PTHR12308">
    <property type="entry name" value="ANOCTAMIN"/>
    <property type="match status" value="1"/>
</dbReference>
<feature type="transmembrane region" description="Helical" evidence="6">
    <location>
        <begin position="209"/>
        <end position="228"/>
    </location>
</feature>
<keyword evidence="3 6" id="KW-1133">Transmembrane helix</keyword>
<gene>
    <name evidence="9" type="ORF">HYPSUDRAFT_208566</name>
</gene>
<evidence type="ECO:0000256" key="6">
    <source>
        <dbReference type="SAM" id="Phobius"/>
    </source>
</evidence>
<feature type="compositionally biased region" description="Basic and acidic residues" evidence="5">
    <location>
        <begin position="493"/>
        <end position="505"/>
    </location>
</feature>
<dbReference type="GO" id="GO:0032541">
    <property type="term" value="C:cortical endoplasmic reticulum"/>
    <property type="evidence" value="ECO:0007669"/>
    <property type="project" value="TreeGrafter"/>
</dbReference>
<comment type="subcellular location">
    <subcellularLocation>
        <location evidence="1">Membrane</location>
        <topology evidence="1">Multi-pass membrane protein</topology>
    </subcellularLocation>
</comment>
<evidence type="ECO:0000259" key="8">
    <source>
        <dbReference type="Pfam" id="PF20877"/>
    </source>
</evidence>
<dbReference type="AlphaFoldDB" id="A0A0D2P1Y5"/>
<feature type="transmembrane region" description="Helical" evidence="6">
    <location>
        <begin position="351"/>
        <end position="372"/>
    </location>
</feature>
<accession>A0A0D2P1Y5</accession>
<evidence type="ECO:0000259" key="7">
    <source>
        <dbReference type="Pfam" id="PF04547"/>
    </source>
</evidence>
<dbReference type="EMBL" id="KN817672">
    <property type="protein sequence ID" value="KJA14610.1"/>
    <property type="molecule type" value="Genomic_DNA"/>
</dbReference>
<feature type="domain" description="Anoctamin alpha-beta plait" evidence="8">
    <location>
        <begin position="8"/>
        <end position="135"/>
    </location>
</feature>
<evidence type="ECO:0008006" key="11">
    <source>
        <dbReference type="Google" id="ProtNLM"/>
    </source>
</evidence>
<dbReference type="STRING" id="945553.A0A0D2P1Y5"/>
<keyword evidence="10" id="KW-1185">Reference proteome</keyword>
<dbReference type="InterPro" id="IPR007632">
    <property type="entry name" value="Anoctamin"/>
</dbReference>
<feature type="domain" description="Anoctamin transmembrane" evidence="7">
    <location>
        <begin position="167"/>
        <end position="707"/>
    </location>
</feature>
<evidence type="ECO:0000313" key="10">
    <source>
        <dbReference type="Proteomes" id="UP000054270"/>
    </source>
</evidence>
<dbReference type="Pfam" id="PF20877">
    <property type="entry name" value="Anoctamin_N"/>
    <property type="match status" value="1"/>
</dbReference>
<proteinExistence type="predicted"/>
<feature type="transmembrane region" description="Helical" evidence="6">
    <location>
        <begin position="175"/>
        <end position="203"/>
    </location>
</feature>
<keyword evidence="2 6" id="KW-0812">Transmembrane</keyword>
<evidence type="ECO:0000256" key="3">
    <source>
        <dbReference type="ARBA" id="ARBA00022989"/>
    </source>
</evidence>
<sequence>MAARRPPDIDLVLSFRTTKSSLSKQQTREEARKAEQQYRRLIQTLSYAGLKAVGRRGEGLGHLLVFITCPEKHVKELVSRERHSDFLSGLPVTPVTSPIPLSPADKLRLVHTYISSSPADGGLGISHDAPEWDLVESIFPLHNREFNDRWVRAWTPRNIASVQLERIRDQFGDSLALYFAFLASYTKSLVIPAGLGLLAHFFLPPYAPIYSILLCFWSIIFVEWWRIYERKLSLRFGTRGSFKVEKRRAQYKPGMSWWIRELRVLASIPVIIFFAGILSAILTVIFVFEAFVTQLYQGPGKNLITFSPTLLFVIFVPRVLAVYHSVAVRLTNWENHTHQSTHTASLTLKTFALSAIVAYLGLGLSAFVYVPFGEGVMRWVQAWLFGSATTGQSLAATLRDMLNGTVSAGTSATASASEKATSALWNADATAARTKLNSGRLRDQMFAYTVTNQAVNTFTEVGLPFILRRVEAYRKNKTNGHAKSPSITSTTSSEKHASDNGTKKRVVFEDEQERGGLVERAFLDRVREEAALPEYDLFVDYSEMVVQFGYVVLWSTIWPLAGVMAFLNNLLEIRSDAFKMTVHNRRPVPTRTDTIGPWLDALTFLVWLGALTNSALVYLFSPDLLPNSAALVINVTDAAAATSDNTLFAEEHLVSAASAGPWGIDGSSSATLAATKELLMKAALIALLASHGYIVVRACIRHVVEKVFWLNSGEVVERERTDREVKKQFLKGSGVQLSGEVVVERESGVDNDEEVTDDMGFWDHDEGVEEIQRISKEA</sequence>
<dbReference type="GO" id="GO:0005254">
    <property type="term" value="F:chloride channel activity"/>
    <property type="evidence" value="ECO:0007669"/>
    <property type="project" value="TreeGrafter"/>
</dbReference>
<dbReference type="OMA" id="YNGPLKT"/>
<reference evidence="10" key="1">
    <citation type="submission" date="2014-04" db="EMBL/GenBank/DDBJ databases">
        <title>Evolutionary Origins and Diversification of the Mycorrhizal Mutualists.</title>
        <authorList>
            <consortium name="DOE Joint Genome Institute"/>
            <consortium name="Mycorrhizal Genomics Consortium"/>
            <person name="Kohler A."/>
            <person name="Kuo A."/>
            <person name="Nagy L.G."/>
            <person name="Floudas D."/>
            <person name="Copeland A."/>
            <person name="Barry K.W."/>
            <person name="Cichocki N."/>
            <person name="Veneault-Fourrey C."/>
            <person name="LaButti K."/>
            <person name="Lindquist E.A."/>
            <person name="Lipzen A."/>
            <person name="Lundell T."/>
            <person name="Morin E."/>
            <person name="Murat C."/>
            <person name="Riley R."/>
            <person name="Ohm R."/>
            <person name="Sun H."/>
            <person name="Tunlid A."/>
            <person name="Henrissat B."/>
            <person name="Grigoriev I.V."/>
            <person name="Hibbett D.S."/>
            <person name="Martin F."/>
        </authorList>
    </citation>
    <scope>NUCLEOTIDE SEQUENCE [LARGE SCALE GENOMIC DNA]</scope>
    <source>
        <strain evidence="10">FD-334 SS-4</strain>
    </source>
</reference>
<evidence type="ECO:0000256" key="4">
    <source>
        <dbReference type="ARBA" id="ARBA00023136"/>
    </source>
</evidence>
<evidence type="ECO:0000256" key="2">
    <source>
        <dbReference type="ARBA" id="ARBA00022692"/>
    </source>
</evidence>